<keyword evidence="2 6" id="KW-0889">Transcription antitermination</keyword>
<dbReference type="EMBL" id="FOTJ01000012">
    <property type="protein sequence ID" value="SFL48042.1"/>
    <property type="molecule type" value="Genomic_DNA"/>
</dbReference>
<keyword evidence="4 6" id="KW-0805">Transcription regulation</keyword>
<evidence type="ECO:0000313" key="8">
    <source>
        <dbReference type="EMBL" id="SFL48042.1"/>
    </source>
</evidence>
<evidence type="ECO:0000313" key="9">
    <source>
        <dbReference type="Proteomes" id="UP000181969"/>
    </source>
</evidence>
<dbReference type="SUPFAM" id="SSF48013">
    <property type="entry name" value="NusB-like"/>
    <property type="match status" value="1"/>
</dbReference>
<dbReference type="NCBIfam" id="TIGR01951">
    <property type="entry name" value="nusB"/>
    <property type="match status" value="1"/>
</dbReference>
<evidence type="ECO:0000256" key="3">
    <source>
        <dbReference type="ARBA" id="ARBA00022884"/>
    </source>
</evidence>
<dbReference type="InterPro" id="IPR035926">
    <property type="entry name" value="NusB-like_sf"/>
</dbReference>
<dbReference type="PANTHER" id="PTHR11078:SF3">
    <property type="entry name" value="ANTITERMINATION NUSB DOMAIN-CONTAINING PROTEIN"/>
    <property type="match status" value="1"/>
</dbReference>
<dbReference type="GO" id="GO:0003723">
    <property type="term" value="F:RNA binding"/>
    <property type="evidence" value="ECO:0007669"/>
    <property type="project" value="UniProtKB-UniRule"/>
</dbReference>
<dbReference type="GO" id="GO:0005829">
    <property type="term" value="C:cytosol"/>
    <property type="evidence" value="ECO:0007669"/>
    <property type="project" value="TreeGrafter"/>
</dbReference>
<evidence type="ECO:0000256" key="4">
    <source>
        <dbReference type="ARBA" id="ARBA00023015"/>
    </source>
</evidence>
<dbReference type="OrthoDB" id="9811381at2"/>
<accession>A0A1I4I0S8</accession>
<keyword evidence="3 6" id="KW-0694">RNA-binding</keyword>
<evidence type="ECO:0000256" key="1">
    <source>
        <dbReference type="ARBA" id="ARBA00005952"/>
    </source>
</evidence>
<dbReference type="AlphaFoldDB" id="A0A1I4I0S8"/>
<dbReference type="Proteomes" id="UP000181969">
    <property type="component" value="Unassembled WGS sequence"/>
</dbReference>
<reference evidence="8 9" key="1">
    <citation type="submission" date="2016-10" db="EMBL/GenBank/DDBJ databases">
        <authorList>
            <person name="de Groot N.N."/>
        </authorList>
    </citation>
    <scope>NUCLEOTIDE SEQUENCE [LARGE SCALE GENOMIC DNA]</scope>
    <source>
        <strain evidence="8 9">M79</strain>
    </source>
</reference>
<protein>
    <recommendedName>
        <fullName evidence="6">Transcription antitermination protein NusB</fullName>
    </recommendedName>
    <alternativeName>
        <fullName evidence="6">Antitermination factor NusB</fullName>
    </alternativeName>
</protein>
<dbReference type="Gene3D" id="1.10.940.10">
    <property type="entry name" value="NusB-like"/>
    <property type="match status" value="1"/>
</dbReference>
<proteinExistence type="inferred from homology"/>
<evidence type="ECO:0000256" key="2">
    <source>
        <dbReference type="ARBA" id="ARBA00022814"/>
    </source>
</evidence>
<comment type="similarity">
    <text evidence="1 6">Belongs to the NusB family.</text>
</comment>
<dbReference type="PANTHER" id="PTHR11078">
    <property type="entry name" value="N UTILIZATION SUBSTANCE PROTEIN B-RELATED"/>
    <property type="match status" value="1"/>
</dbReference>
<gene>
    <name evidence="6" type="primary">nusB</name>
    <name evidence="8" type="ORF">SAMN05216438_11215</name>
</gene>
<dbReference type="GO" id="GO:0006353">
    <property type="term" value="P:DNA-templated transcription termination"/>
    <property type="evidence" value="ECO:0007669"/>
    <property type="project" value="UniProtKB-UniRule"/>
</dbReference>
<dbReference type="Pfam" id="PF01029">
    <property type="entry name" value="NusB"/>
    <property type="match status" value="1"/>
</dbReference>
<name>A0A1I4I0S8_9LACT</name>
<dbReference type="HAMAP" id="MF_00073">
    <property type="entry name" value="NusB"/>
    <property type="match status" value="1"/>
</dbReference>
<feature type="domain" description="NusB/RsmB/TIM44" evidence="7">
    <location>
        <begin position="217"/>
        <end position="323"/>
    </location>
</feature>
<dbReference type="RefSeq" id="WP_074751561.1">
    <property type="nucleotide sequence ID" value="NZ_FOTJ01000012.1"/>
</dbReference>
<dbReference type="InterPro" id="IPR006027">
    <property type="entry name" value="NusB_RsmB_TIM44"/>
</dbReference>
<evidence type="ECO:0000256" key="6">
    <source>
        <dbReference type="HAMAP-Rule" id="MF_00073"/>
    </source>
</evidence>
<dbReference type="InterPro" id="IPR011605">
    <property type="entry name" value="NusB_fam"/>
</dbReference>
<organism evidence="8 9">
    <name type="scientific">Lactococcus garvieae</name>
    <dbReference type="NCBI Taxonomy" id="1363"/>
    <lineage>
        <taxon>Bacteria</taxon>
        <taxon>Bacillati</taxon>
        <taxon>Bacillota</taxon>
        <taxon>Bacilli</taxon>
        <taxon>Lactobacillales</taxon>
        <taxon>Streptococcaceae</taxon>
        <taxon>Lactococcus</taxon>
    </lineage>
</organism>
<evidence type="ECO:0000259" key="7">
    <source>
        <dbReference type="Pfam" id="PF01029"/>
    </source>
</evidence>
<dbReference type="GO" id="GO:0031564">
    <property type="term" value="P:transcription antitermination"/>
    <property type="evidence" value="ECO:0007669"/>
    <property type="project" value="UniProtKB-KW"/>
</dbReference>
<sequence>MPNKLTQHSIRQRTVQTLFEYEIRKAMSETVLTEFKNNVEEINRELAKPIRFDVAYKDERITVRDFPRFFTKPLKEIDKIYEILDIPNREKTAVYKALSFIRDFGGYTKRMTDQEAIDLYKDVFMNLNLVRLFNIELEEENIAVRVRDFLRASFRSETAEQKLEVFNRVFSDVHASIREKITVDLFKPLTVQNEVTEILAMTEPKFATASKDILVQAKTFALNYDNDTDEPVEAPAYFSELVDGILEKQNVLDAALSEHLAKGWTFSRLTTVEQALLRLGAYEILFTETPDLVALDEAIELTKDFSDEKSSKFINGMLTNLIKK</sequence>
<comment type="function">
    <text evidence="6">Involved in transcription antitermination. Required for transcription of ribosomal RNA (rRNA) genes. Binds specifically to the boxA antiterminator sequence of the ribosomal RNA (rrn) operons.</text>
</comment>
<evidence type="ECO:0000256" key="5">
    <source>
        <dbReference type="ARBA" id="ARBA00023163"/>
    </source>
</evidence>
<keyword evidence="5 6" id="KW-0804">Transcription</keyword>